<proteinExistence type="predicted"/>
<dbReference type="EMBL" id="JAAIKC010000003">
    <property type="protein sequence ID" value="NEW06685.1"/>
    <property type="molecule type" value="Genomic_DNA"/>
</dbReference>
<feature type="transmembrane region" description="Helical" evidence="1">
    <location>
        <begin position="26"/>
        <end position="45"/>
    </location>
</feature>
<dbReference type="RefSeq" id="WP_163946149.1">
    <property type="nucleotide sequence ID" value="NZ_JAAIKC010000003.1"/>
</dbReference>
<reference evidence="2" key="1">
    <citation type="submission" date="2020-02" db="EMBL/GenBank/DDBJ databases">
        <authorList>
            <person name="Shen X.-R."/>
            <person name="Zhang Y.-X."/>
        </authorList>
    </citation>
    <scope>NUCLEOTIDE SEQUENCE</scope>
    <source>
        <strain evidence="2">SYP-B3998</strain>
    </source>
</reference>
<gene>
    <name evidence="2" type="ORF">GK047_11735</name>
</gene>
<dbReference type="AlphaFoldDB" id="A0A6G3ZX45"/>
<comment type="caution">
    <text evidence="2">The sequence shown here is derived from an EMBL/GenBank/DDBJ whole genome shotgun (WGS) entry which is preliminary data.</text>
</comment>
<keyword evidence="1" id="KW-0812">Transmembrane</keyword>
<feature type="transmembrane region" description="Helical" evidence="1">
    <location>
        <begin position="57"/>
        <end position="74"/>
    </location>
</feature>
<accession>A0A6G3ZX45</accession>
<sequence length="94" mass="10872">MWGIKSKEKFLANWQVKRAMGKKKYVLIYGFFGFGILLAILFSAIELITSATIATNYLFARIIVLPTCGIILLSSRWESQEKKFAKEMYLKTQR</sequence>
<keyword evidence="1" id="KW-1133">Transmembrane helix</keyword>
<evidence type="ECO:0000313" key="2">
    <source>
        <dbReference type="EMBL" id="NEW06685.1"/>
    </source>
</evidence>
<protein>
    <submittedName>
        <fullName evidence="2">Uncharacterized protein</fullName>
    </submittedName>
</protein>
<organism evidence="2">
    <name type="scientific">Paenibacillus sp. SYP-B3998</name>
    <dbReference type="NCBI Taxonomy" id="2678564"/>
    <lineage>
        <taxon>Bacteria</taxon>
        <taxon>Bacillati</taxon>
        <taxon>Bacillota</taxon>
        <taxon>Bacilli</taxon>
        <taxon>Bacillales</taxon>
        <taxon>Paenibacillaceae</taxon>
        <taxon>Paenibacillus</taxon>
    </lineage>
</organism>
<name>A0A6G3ZX45_9BACL</name>
<evidence type="ECO:0000256" key="1">
    <source>
        <dbReference type="SAM" id="Phobius"/>
    </source>
</evidence>
<keyword evidence="1" id="KW-0472">Membrane</keyword>